<keyword evidence="3" id="KW-1185">Reference proteome</keyword>
<sequence length="109" mass="11936">MDETTTIGSRVAKFRKARGMSRKELAGSVGHSAEWLKSVELGRRQLDRYSTITALADALEVHVTALLGVPHEGGSPEQQRAHMAIPRLRRVLLRSEMPPRAVGAPLALD</sequence>
<dbReference type="EMBL" id="JBHTIR010001928">
    <property type="protein sequence ID" value="MFD0853154.1"/>
    <property type="molecule type" value="Genomic_DNA"/>
</dbReference>
<dbReference type="PROSITE" id="PS50943">
    <property type="entry name" value="HTH_CROC1"/>
    <property type="match status" value="1"/>
</dbReference>
<feature type="domain" description="HTH cro/C1-type" evidence="1">
    <location>
        <begin position="11"/>
        <end position="66"/>
    </location>
</feature>
<proteinExistence type="predicted"/>
<dbReference type="Gene3D" id="1.10.260.40">
    <property type="entry name" value="lambda repressor-like DNA-binding domains"/>
    <property type="match status" value="1"/>
</dbReference>
<name>A0ABW3CF74_9ACTN</name>
<protein>
    <submittedName>
        <fullName evidence="2">Helix-turn-helix domain-containing protein</fullName>
    </submittedName>
</protein>
<evidence type="ECO:0000313" key="2">
    <source>
        <dbReference type="EMBL" id="MFD0853154.1"/>
    </source>
</evidence>
<evidence type="ECO:0000313" key="3">
    <source>
        <dbReference type="Proteomes" id="UP001597083"/>
    </source>
</evidence>
<feature type="non-terminal residue" evidence="2">
    <location>
        <position position="109"/>
    </location>
</feature>
<dbReference type="SMART" id="SM00530">
    <property type="entry name" value="HTH_XRE"/>
    <property type="match status" value="1"/>
</dbReference>
<accession>A0ABW3CF74</accession>
<dbReference type="CDD" id="cd00093">
    <property type="entry name" value="HTH_XRE"/>
    <property type="match status" value="1"/>
</dbReference>
<dbReference type="SUPFAM" id="SSF47413">
    <property type="entry name" value="lambda repressor-like DNA-binding domains"/>
    <property type="match status" value="1"/>
</dbReference>
<organism evidence="2 3">
    <name type="scientific">Actinomadura adrarensis</name>
    <dbReference type="NCBI Taxonomy" id="1819600"/>
    <lineage>
        <taxon>Bacteria</taxon>
        <taxon>Bacillati</taxon>
        <taxon>Actinomycetota</taxon>
        <taxon>Actinomycetes</taxon>
        <taxon>Streptosporangiales</taxon>
        <taxon>Thermomonosporaceae</taxon>
        <taxon>Actinomadura</taxon>
    </lineage>
</organism>
<reference evidence="3" key="1">
    <citation type="journal article" date="2019" name="Int. J. Syst. Evol. Microbiol.">
        <title>The Global Catalogue of Microorganisms (GCM) 10K type strain sequencing project: providing services to taxonomists for standard genome sequencing and annotation.</title>
        <authorList>
            <consortium name="The Broad Institute Genomics Platform"/>
            <consortium name="The Broad Institute Genome Sequencing Center for Infectious Disease"/>
            <person name="Wu L."/>
            <person name="Ma J."/>
        </authorList>
    </citation>
    <scope>NUCLEOTIDE SEQUENCE [LARGE SCALE GENOMIC DNA]</scope>
    <source>
        <strain evidence="3">JCM 31696</strain>
    </source>
</reference>
<dbReference type="InterPro" id="IPR001387">
    <property type="entry name" value="Cro/C1-type_HTH"/>
</dbReference>
<dbReference type="Proteomes" id="UP001597083">
    <property type="component" value="Unassembled WGS sequence"/>
</dbReference>
<gene>
    <name evidence="2" type="ORF">ACFQ07_13015</name>
</gene>
<comment type="caution">
    <text evidence="2">The sequence shown here is derived from an EMBL/GenBank/DDBJ whole genome shotgun (WGS) entry which is preliminary data.</text>
</comment>
<evidence type="ECO:0000259" key="1">
    <source>
        <dbReference type="PROSITE" id="PS50943"/>
    </source>
</evidence>
<dbReference type="InterPro" id="IPR010982">
    <property type="entry name" value="Lambda_DNA-bd_dom_sf"/>
</dbReference>
<dbReference type="Pfam" id="PF13560">
    <property type="entry name" value="HTH_31"/>
    <property type="match status" value="1"/>
</dbReference>